<proteinExistence type="predicted"/>
<organism evidence="2 3">
    <name type="scientific">Legionella shakespearei DSM 23087</name>
    <dbReference type="NCBI Taxonomy" id="1122169"/>
    <lineage>
        <taxon>Bacteria</taxon>
        <taxon>Pseudomonadati</taxon>
        <taxon>Pseudomonadota</taxon>
        <taxon>Gammaproteobacteria</taxon>
        <taxon>Legionellales</taxon>
        <taxon>Legionellaceae</taxon>
        <taxon>Legionella</taxon>
    </lineage>
</organism>
<protein>
    <submittedName>
        <fullName evidence="2">Uncharacterized protein</fullName>
    </submittedName>
</protein>
<reference evidence="2 3" key="1">
    <citation type="submission" date="2015-11" db="EMBL/GenBank/DDBJ databases">
        <title>Genomic analysis of 38 Legionella species identifies large and diverse effector repertoires.</title>
        <authorList>
            <person name="Burstein D."/>
            <person name="Amaro F."/>
            <person name="Zusman T."/>
            <person name="Lifshitz Z."/>
            <person name="Cohen O."/>
            <person name="Gilbert J.A."/>
            <person name="Pupko T."/>
            <person name="Shuman H.A."/>
            <person name="Segal G."/>
        </authorList>
    </citation>
    <scope>NUCLEOTIDE SEQUENCE [LARGE SCALE GENOMIC DNA]</scope>
    <source>
        <strain evidence="2 3">ATCC 49655</strain>
    </source>
</reference>
<keyword evidence="3" id="KW-1185">Reference proteome</keyword>
<dbReference type="Proteomes" id="UP000054600">
    <property type="component" value="Unassembled WGS sequence"/>
</dbReference>
<comment type="caution">
    <text evidence="2">The sequence shown here is derived from an EMBL/GenBank/DDBJ whole genome shotgun (WGS) entry which is preliminary data.</text>
</comment>
<evidence type="ECO:0000313" key="3">
    <source>
        <dbReference type="Proteomes" id="UP000054600"/>
    </source>
</evidence>
<dbReference type="PATRIC" id="fig|1122169.6.peg.155"/>
<accession>A0A0W0ZAA5</accession>
<name>A0A0W0ZAA5_9GAMM</name>
<evidence type="ECO:0000313" key="2">
    <source>
        <dbReference type="EMBL" id="KTD66064.1"/>
    </source>
</evidence>
<feature type="region of interest" description="Disordered" evidence="1">
    <location>
        <begin position="186"/>
        <end position="211"/>
    </location>
</feature>
<evidence type="ECO:0000256" key="1">
    <source>
        <dbReference type="SAM" id="MobiDB-lite"/>
    </source>
</evidence>
<dbReference type="AlphaFoldDB" id="A0A0W0ZAA5"/>
<sequence>MFQFVRCWALVMITKLDEALRKQDWSEIFTICFEPSNSPMKNSSWKDFPFSEITLNLSLLYGYYPLTVKLLESGVLPDEDTLLCALFSDSNNPGSYQFDGQHFNSISEYLLARGVDTRKSLQHLPFAYQPNSLLQKIDPLCHCSVPTAAASLRYAEAHLTFLQKYGSFSGLKRRVELNSSWQGKQKEVKDLKGKSVDSGASERKGKMKEASDNWNSFPVETDFFSEIEASSSMLTFFNPSSRRTAYKVLPDSDSEVGMEYEGYQDVDLSDMATSPDSEDVSPPAVVFANAIVIPNAIVPVVTNNVPLALGAYNLDADTDDLEGYISFSL</sequence>
<gene>
    <name evidence="2" type="ORF">Lsha_0140</name>
</gene>
<dbReference type="EMBL" id="LNYW01000007">
    <property type="protein sequence ID" value="KTD66064.1"/>
    <property type="molecule type" value="Genomic_DNA"/>
</dbReference>
<dbReference type="RefSeq" id="WP_018577668.1">
    <property type="nucleotide sequence ID" value="NZ_LNYW01000007.1"/>
</dbReference>